<evidence type="ECO:0000313" key="4">
    <source>
        <dbReference type="Proteomes" id="UP001152795"/>
    </source>
</evidence>
<dbReference type="SUPFAM" id="SSF56436">
    <property type="entry name" value="C-type lectin-like"/>
    <property type="match status" value="1"/>
</dbReference>
<comment type="caution">
    <text evidence="3">The sequence shown here is derived from an EMBL/GenBank/DDBJ whole genome shotgun (WGS) entry which is preliminary data.</text>
</comment>
<dbReference type="InterPro" id="IPR018378">
    <property type="entry name" value="C-type_lectin_CS"/>
</dbReference>
<dbReference type="EMBL" id="CACRXK020022854">
    <property type="protein sequence ID" value="CAB4037224.1"/>
    <property type="molecule type" value="Genomic_DNA"/>
</dbReference>
<keyword evidence="1" id="KW-1015">Disulfide bond</keyword>
<dbReference type="InterPro" id="IPR016186">
    <property type="entry name" value="C-type_lectin-like/link_sf"/>
</dbReference>
<dbReference type="CDD" id="cd00037">
    <property type="entry name" value="CLECT"/>
    <property type="match status" value="1"/>
</dbReference>
<dbReference type="Gene3D" id="3.10.100.10">
    <property type="entry name" value="Mannose-Binding Protein A, subunit A"/>
    <property type="match status" value="1"/>
</dbReference>
<protein>
    <submittedName>
        <fullName evidence="3">Uncharacterized protein</fullName>
    </submittedName>
</protein>
<evidence type="ECO:0000256" key="2">
    <source>
        <dbReference type="SAM" id="MobiDB-lite"/>
    </source>
</evidence>
<evidence type="ECO:0000313" key="3">
    <source>
        <dbReference type="EMBL" id="CAB4037224.1"/>
    </source>
</evidence>
<dbReference type="AlphaFoldDB" id="A0A7D9LW45"/>
<evidence type="ECO:0000256" key="1">
    <source>
        <dbReference type="ARBA" id="ARBA00023157"/>
    </source>
</evidence>
<feature type="region of interest" description="Disordered" evidence="2">
    <location>
        <begin position="152"/>
        <end position="184"/>
    </location>
</feature>
<name>A0A7D9LW45_PARCT</name>
<dbReference type="InterPro" id="IPR016187">
    <property type="entry name" value="CTDL_fold"/>
</dbReference>
<dbReference type="InterPro" id="IPR050111">
    <property type="entry name" value="C-type_lectin/snaclec_domain"/>
</dbReference>
<dbReference type="Pfam" id="PF00059">
    <property type="entry name" value="Lectin_C"/>
    <property type="match status" value="1"/>
</dbReference>
<dbReference type="PROSITE" id="PS00615">
    <property type="entry name" value="C_TYPE_LECTIN_1"/>
    <property type="match status" value="1"/>
</dbReference>
<dbReference type="Proteomes" id="UP001152795">
    <property type="component" value="Unassembled WGS sequence"/>
</dbReference>
<accession>A0A7D9LW45</accession>
<organism evidence="3 4">
    <name type="scientific">Paramuricea clavata</name>
    <name type="common">Red gorgonian</name>
    <name type="synonym">Violescent sea-whip</name>
    <dbReference type="NCBI Taxonomy" id="317549"/>
    <lineage>
        <taxon>Eukaryota</taxon>
        <taxon>Metazoa</taxon>
        <taxon>Cnidaria</taxon>
        <taxon>Anthozoa</taxon>
        <taxon>Octocorallia</taxon>
        <taxon>Malacalcyonacea</taxon>
        <taxon>Plexauridae</taxon>
        <taxon>Paramuricea</taxon>
    </lineage>
</organism>
<keyword evidence="4" id="KW-1185">Reference proteome</keyword>
<dbReference type="PANTHER" id="PTHR22803">
    <property type="entry name" value="MANNOSE, PHOSPHOLIPASE, LECTIN RECEPTOR RELATED"/>
    <property type="match status" value="1"/>
</dbReference>
<dbReference type="SMART" id="SM00034">
    <property type="entry name" value="CLECT"/>
    <property type="match status" value="1"/>
</dbReference>
<dbReference type="OrthoDB" id="10255512at2759"/>
<reference evidence="3" key="1">
    <citation type="submission" date="2020-04" db="EMBL/GenBank/DDBJ databases">
        <authorList>
            <person name="Alioto T."/>
            <person name="Alioto T."/>
            <person name="Gomez Garrido J."/>
        </authorList>
    </citation>
    <scope>NUCLEOTIDE SEQUENCE</scope>
    <source>
        <strain evidence="3">A484AB</strain>
    </source>
</reference>
<feature type="compositionally biased region" description="Acidic residues" evidence="2">
    <location>
        <begin position="162"/>
        <end position="179"/>
    </location>
</feature>
<proteinExistence type="predicted"/>
<sequence>MSRARSSCKNQGGDLVLPQNSQEHNAIWKVVKEKKFTHPWIGLIEQQRDKFYTLDGKIPSYTNWGSNQPDLGGNENCVIFYGNENGKWHDTSCNNNFHYICQKKTMRKYVTSKQSFCARYIQNFKTEVQDVFEKWDESIIMDMEQIEGVVSREEKKSNMCENDNESDVETDLGDEDENEEDKHSLHCKKCRKIYRFKS</sequence>
<gene>
    <name evidence="3" type="ORF">PACLA_8A084220</name>
</gene>
<dbReference type="InterPro" id="IPR001304">
    <property type="entry name" value="C-type_lectin-like"/>
</dbReference>
<dbReference type="PROSITE" id="PS50041">
    <property type="entry name" value="C_TYPE_LECTIN_2"/>
    <property type="match status" value="1"/>
</dbReference>